<keyword evidence="1" id="KW-1133">Transmembrane helix</keyword>
<sequence length="138" mass="15135">MVAHLVVLARTWSQVAFTGINPMTVYILVRMGSAGLIIMCLRRGVRDVFSLYKEENSDQGGPSGLSVHRCLGSEQSMIGSSRLDTLLETPQSTPRIRYTYYMCFPFLTCEVKCGGGMLMVADRQNAHSMTMAATSPGC</sequence>
<dbReference type="OrthoDB" id="5132737at2759"/>
<keyword evidence="1" id="KW-0812">Transmembrane</keyword>
<dbReference type="Pfam" id="PF25545">
    <property type="entry name" value="DUF7924"/>
    <property type="match status" value="1"/>
</dbReference>
<evidence type="ECO:0000256" key="1">
    <source>
        <dbReference type="SAM" id="Phobius"/>
    </source>
</evidence>
<accession>A0A2C5Z975</accession>
<reference evidence="3 4" key="1">
    <citation type="submission" date="2017-06" db="EMBL/GenBank/DDBJ databases">
        <title>Ant-infecting Ophiocordyceps genomes reveal a high diversity of potential behavioral manipulation genes and a possible major role for enterotoxins.</title>
        <authorList>
            <person name="De Bekker C."/>
            <person name="Evans H.C."/>
            <person name="Brachmann A."/>
            <person name="Hughes D.P."/>
        </authorList>
    </citation>
    <scope>NUCLEOTIDE SEQUENCE [LARGE SCALE GENOMIC DNA]</scope>
    <source>
        <strain evidence="3 4">Map16</strain>
    </source>
</reference>
<keyword evidence="1" id="KW-0472">Membrane</keyword>
<feature type="transmembrane region" description="Helical" evidence="1">
    <location>
        <begin position="23"/>
        <end position="41"/>
    </location>
</feature>
<keyword evidence="4" id="KW-1185">Reference proteome</keyword>
<evidence type="ECO:0000259" key="2">
    <source>
        <dbReference type="Pfam" id="PF25545"/>
    </source>
</evidence>
<dbReference type="InterPro" id="IPR057684">
    <property type="entry name" value="DUF7924"/>
</dbReference>
<name>A0A2C5Z975_9HYPO</name>
<gene>
    <name evidence="3" type="ORF">CDD80_1916</name>
</gene>
<dbReference type="Proteomes" id="UP000226431">
    <property type="component" value="Unassembled WGS sequence"/>
</dbReference>
<feature type="domain" description="DUF7924" evidence="2">
    <location>
        <begin position="82"/>
        <end position="133"/>
    </location>
</feature>
<evidence type="ECO:0000313" key="4">
    <source>
        <dbReference type="Proteomes" id="UP000226431"/>
    </source>
</evidence>
<proteinExistence type="predicted"/>
<evidence type="ECO:0000313" key="3">
    <source>
        <dbReference type="EMBL" id="PHH75954.1"/>
    </source>
</evidence>
<dbReference type="EMBL" id="NJES01000187">
    <property type="protein sequence ID" value="PHH75954.1"/>
    <property type="molecule type" value="Genomic_DNA"/>
</dbReference>
<protein>
    <recommendedName>
        <fullName evidence="2">DUF7924 domain-containing protein</fullName>
    </recommendedName>
</protein>
<comment type="caution">
    <text evidence="3">The sequence shown here is derived from an EMBL/GenBank/DDBJ whole genome shotgun (WGS) entry which is preliminary data.</text>
</comment>
<organism evidence="3 4">
    <name type="scientific">Ophiocordyceps camponoti-rufipedis</name>
    <dbReference type="NCBI Taxonomy" id="2004952"/>
    <lineage>
        <taxon>Eukaryota</taxon>
        <taxon>Fungi</taxon>
        <taxon>Dikarya</taxon>
        <taxon>Ascomycota</taxon>
        <taxon>Pezizomycotina</taxon>
        <taxon>Sordariomycetes</taxon>
        <taxon>Hypocreomycetidae</taxon>
        <taxon>Hypocreales</taxon>
        <taxon>Ophiocordycipitaceae</taxon>
        <taxon>Ophiocordyceps</taxon>
    </lineage>
</organism>
<dbReference type="AlphaFoldDB" id="A0A2C5Z975"/>
<dbReference type="STRING" id="2004952.A0A2C5Z975"/>